<organism evidence="2 3">
    <name type="scientific">Streptomyces pilosus</name>
    <dbReference type="NCBI Taxonomy" id="28893"/>
    <lineage>
        <taxon>Bacteria</taxon>
        <taxon>Bacillati</taxon>
        <taxon>Actinomycetota</taxon>
        <taxon>Actinomycetes</taxon>
        <taxon>Kitasatosporales</taxon>
        <taxon>Streptomycetaceae</taxon>
        <taxon>Streptomyces</taxon>
    </lineage>
</organism>
<reference evidence="2" key="2">
    <citation type="submission" date="2020-09" db="EMBL/GenBank/DDBJ databases">
        <authorList>
            <person name="Sun Q."/>
            <person name="Ohkuma M."/>
        </authorList>
    </citation>
    <scope>NUCLEOTIDE SEQUENCE</scope>
    <source>
        <strain evidence="2">JCM 4403</strain>
    </source>
</reference>
<feature type="compositionally biased region" description="Low complexity" evidence="1">
    <location>
        <begin position="46"/>
        <end position="72"/>
    </location>
</feature>
<sequence>MRLPFECDTLTHCFRTSLADISGRKGACEGLVMRVTVSRGETPVTSGAPRARPSAPPARRGGAARPAGSGRPRFPPPTPVVRPGIVDARSTLPHAGARPSHERPHTTLQRDGREH</sequence>
<accession>A0A918EYQ8</accession>
<reference evidence="2" key="1">
    <citation type="journal article" date="2014" name="Int. J. Syst. Evol. Microbiol.">
        <title>Complete genome sequence of Corynebacterium casei LMG S-19264T (=DSM 44701T), isolated from a smear-ripened cheese.</title>
        <authorList>
            <consortium name="US DOE Joint Genome Institute (JGI-PGF)"/>
            <person name="Walter F."/>
            <person name="Albersmeier A."/>
            <person name="Kalinowski J."/>
            <person name="Ruckert C."/>
        </authorList>
    </citation>
    <scope>NUCLEOTIDE SEQUENCE</scope>
    <source>
        <strain evidence="2">JCM 4403</strain>
    </source>
</reference>
<evidence type="ECO:0000313" key="2">
    <source>
        <dbReference type="EMBL" id="GGQ87764.1"/>
    </source>
</evidence>
<proteinExistence type="predicted"/>
<protein>
    <submittedName>
        <fullName evidence="2">Uncharacterized protein</fullName>
    </submittedName>
</protein>
<dbReference type="EMBL" id="BMTU01000007">
    <property type="protein sequence ID" value="GGQ87764.1"/>
    <property type="molecule type" value="Genomic_DNA"/>
</dbReference>
<feature type="compositionally biased region" description="Basic and acidic residues" evidence="1">
    <location>
        <begin position="99"/>
        <end position="115"/>
    </location>
</feature>
<dbReference type="AlphaFoldDB" id="A0A918EYQ8"/>
<feature type="region of interest" description="Disordered" evidence="1">
    <location>
        <begin position="39"/>
        <end position="115"/>
    </location>
</feature>
<name>A0A918EYQ8_9ACTN</name>
<comment type="caution">
    <text evidence="2">The sequence shown here is derived from an EMBL/GenBank/DDBJ whole genome shotgun (WGS) entry which is preliminary data.</text>
</comment>
<dbReference type="Proteomes" id="UP000656732">
    <property type="component" value="Unassembled WGS sequence"/>
</dbReference>
<gene>
    <name evidence="2" type="ORF">GCM10010280_38350</name>
</gene>
<evidence type="ECO:0000313" key="3">
    <source>
        <dbReference type="Proteomes" id="UP000656732"/>
    </source>
</evidence>
<keyword evidence="3" id="KW-1185">Reference proteome</keyword>
<evidence type="ECO:0000256" key="1">
    <source>
        <dbReference type="SAM" id="MobiDB-lite"/>
    </source>
</evidence>